<feature type="compositionally biased region" description="Low complexity" evidence="2">
    <location>
        <begin position="285"/>
        <end position="296"/>
    </location>
</feature>
<evidence type="ECO:0000313" key="4">
    <source>
        <dbReference type="EMBL" id="ACO62266.1"/>
    </source>
</evidence>
<keyword evidence="5" id="KW-1185">Reference proteome</keyword>
<evidence type="ECO:0000259" key="3">
    <source>
        <dbReference type="Pfam" id="PF14237"/>
    </source>
</evidence>
<feature type="domain" description="GYF" evidence="3">
    <location>
        <begin position="19"/>
        <end position="66"/>
    </location>
</feature>
<evidence type="ECO:0000256" key="1">
    <source>
        <dbReference type="SAM" id="Coils"/>
    </source>
</evidence>
<gene>
    <name evidence="4" type="ORF">MICPUN_57086</name>
</gene>
<keyword evidence="1" id="KW-0175">Coiled coil</keyword>
<sequence>MEPASPIPPWVEKPEECRWFYGDERPLPAKLWSLQNMWYEGEIGPDTLVWTEGMGRRTRVRDMPTLLGILRGDEDEPTGLDQLLADAADADHERVADGATTSFGDEALLDAELGSGSSSWELNGGRQRAAAAAAAAGRSSPALVLTLLRELQATQERCAKHEAREMALAREEAQARELVRELRALAVEAREARRGLASSPFDLARLAGDASFGDAGTVASLLAANDAMDGGECAWAGGSEGAPEEAAVRGRASRRRPAAKADGDSSSAAAAAAARRRRSGDGRRASGPGVGTVTVVRLRRKKDAELPRPEWQT</sequence>
<protein>
    <recommendedName>
        <fullName evidence="3">GYF domain-containing protein</fullName>
    </recommendedName>
</protein>
<feature type="coiled-coil region" evidence="1">
    <location>
        <begin position="144"/>
        <end position="195"/>
    </location>
</feature>
<dbReference type="Pfam" id="PF14237">
    <property type="entry name" value="GYF_2"/>
    <property type="match status" value="1"/>
</dbReference>
<feature type="compositionally biased region" description="Basic and acidic residues" evidence="2">
    <location>
        <begin position="302"/>
        <end position="313"/>
    </location>
</feature>
<dbReference type="Proteomes" id="UP000002009">
    <property type="component" value="Chromosome 3"/>
</dbReference>
<proteinExistence type="predicted"/>
<dbReference type="InParanoid" id="C1E227"/>
<dbReference type="GeneID" id="8242197"/>
<dbReference type="EMBL" id="CP001324">
    <property type="protein sequence ID" value="ACO62266.1"/>
    <property type="molecule type" value="Genomic_DNA"/>
</dbReference>
<feature type="compositionally biased region" description="Low complexity" evidence="2">
    <location>
        <begin position="264"/>
        <end position="273"/>
    </location>
</feature>
<name>C1E227_MICCC</name>
<dbReference type="AlphaFoldDB" id="C1E227"/>
<dbReference type="RefSeq" id="XP_002501008.1">
    <property type="nucleotide sequence ID" value="XM_002500962.1"/>
</dbReference>
<dbReference type="InterPro" id="IPR025640">
    <property type="entry name" value="GYF_2"/>
</dbReference>
<evidence type="ECO:0000256" key="2">
    <source>
        <dbReference type="SAM" id="MobiDB-lite"/>
    </source>
</evidence>
<organism evidence="4 5">
    <name type="scientific">Micromonas commoda (strain RCC299 / NOUM17 / CCMP2709)</name>
    <name type="common">Picoplanktonic green alga</name>
    <dbReference type="NCBI Taxonomy" id="296587"/>
    <lineage>
        <taxon>Eukaryota</taxon>
        <taxon>Viridiplantae</taxon>
        <taxon>Chlorophyta</taxon>
        <taxon>Mamiellophyceae</taxon>
        <taxon>Mamiellales</taxon>
        <taxon>Mamiellaceae</taxon>
        <taxon>Micromonas</taxon>
    </lineage>
</organism>
<accession>C1E227</accession>
<dbReference type="KEGG" id="mis:MICPUN_57086"/>
<reference evidence="4 5" key="1">
    <citation type="journal article" date="2009" name="Science">
        <title>Green evolution and dynamic adaptations revealed by genomes of the marine picoeukaryotes Micromonas.</title>
        <authorList>
            <person name="Worden A.Z."/>
            <person name="Lee J.H."/>
            <person name="Mock T."/>
            <person name="Rouze P."/>
            <person name="Simmons M.P."/>
            <person name="Aerts A.L."/>
            <person name="Allen A.E."/>
            <person name="Cuvelier M.L."/>
            <person name="Derelle E."/>
            <person name="Everett M.V."/>
            <person name="Foulon E."/>
            <person name="Grimwood J."/>
            <person name="Gundlach H."/>
            <person name="Henrissat B."/>
            <person name="Napoli C."/>
            <person name="McDonald S.M."/>
            <person name="Parker M.S."/>
            <person name="Rombauts S."/>
            <person name="Salamov A."/>
            <person name="Von Dassow P."/>
            <person name="Badger J.H."/>
            <person name="Coutinho P.M."/>
            <person name="Demir E."/>
            <person name="Dubchak I."/>
            <person name="Gentemann C."/>
            <person name="Eikrem W."/>
            <person name="Gready J.E."/>
            <person name="John U."/>
            <person name="Lanier W."/>
            <person name="Lindquist E.A."/>
            <person name="Lucas S."/>
            <person name="Mayer K.F."/>
            <person name="Moreau H."/>
            <person name="Not F."/>
            <person name="Otillar R."/>
            <person name="Panaud O."/>
            <person name="Pangilinan J."/>
            <person name="Paulsen I."/>
            <person name="Piegu B."/>
            <person name="Poliakov A."/>
            <person name="Robbens S."/>
            <person name="Schmutz J."/>
            <person name="Toulza E."/>
            <person name="Wyss T."/>
            <person name="Zelensky A."/>
            <person name="Zhou K."/>
            <person name="Armbrust E.V."/>
            <person name="Bhattacharya D."/>
            <person name="Goodenough U.W."/>
            <person name="Van de Peer Y."/>
            <person name="Grigoriev I.V."/>
        </authorList>
    </citation>
    <scope>NUCLEOTIDE SEQUENCE [LARGE SCALE GENOMIC DNA]</scope>
    <source>
        <strain evidence="5">RCC299 / NOUM17</strain>
    </source>
</reference>
<feature type="region of interest" description="Disordered" evidence="2">
    <location>
        <begin position="235"/>
        <end position="313"/>
    </location>
</feature>
<evidence type="ECO:0000313" key="5">
    <source>
        <dbReference type="Proteomes" id="UP000002009"/>
    </source>
</evidence>